<dbReference type="AlphaFoldDB" id="A0A3G8JFT0"/>
<sequence length="554" mass="61897">MRRWPRDRIARGQLPVAPKPHDQVLEACRERQAWWAGDPDLLVDYYRGGSTGYDDVSKARTRSRTRRTRRAWDAWWGKTPSTLHPPRKLHVPVAADIGRIAASTLLSEPVTFRAAEGDKAAQQLVDDILNVDDVYSRMLVGAEAASMLSGVYGRVVWDKDVDDHTWIDYVDADRAIPEFRWGRLTGCTFWTELDHDLGDNVVLRHVEYYGKGRIEHSLYMGSRDNIGRQKPLTEHPDTQHLAEHLSDGTIVSLGVDELAVEYFPNMRPNPQWRNEPALRHLGRSDLTIDVIRLLDAMDETWSSWMRDLELGKGRMFASQEILTSLGAGKGSAFDLDQTIFSPIGTATKDGEAVSLLEAQQFDIRVDEHQRTFEGLLRQAISRVGYSPITFGLQDEVAATATEVDAKERDTNATRSAKIRLWSGLSRLATTQLRIDAHLFGGTAPAEPIEVEWPDTHQESPRAVADTVNILAQAKAASTETRVRMVNPDWDDKQVEAEVARIQDEDTAPISIMGPGESDFGADAPTDENDDDPMDELADDDEAKDAVPTPDSPAK</sequence>
<dbReference type="KEGG" id="gom:D7316_00019"/>
<dbReference type="OrthoDB" id="3268708at2"/>
<evidence type="ECO:0000313" key="2">
    <source>
        <dbReference type="EMBL" id="AZG43455.1"/>
    </source>
</evidence>
<accession>A0A3G8JFT0</accession>
<gene>
    <name evidence="2" type="ORF">D7316_00019</name>
</gene>
<evidence type="ECO:0008006" key="4">
    <source>
        <dbReference type="Google" id="ProtNLM"/>
    </source>
</evidence>
<name>A0A3G8JFT0_9ACTN</name>
<dbReference type="Proteomes" id="UP000271469">
    <property type="component" value="Chromosome"/>
</dbReference>
<feature type="compositionally biased region" description="Acidic residues" evidence="1">
    <location>
        <begin position="524"/>
        <end position="542"/>
    </location>
</feature>
<evidence type="ECO:0000313" key="3">
    <source>
        <dbReference type="Proteomes" id="UP000271469"/>
    </source>
</evidence>
<dbReference type="EMBL" id="CP033972">
    <property type="protein sequence ID" value="AZG43455.1"/>
    <property type="molecule type" value="Genomic_DNA"/>
</dbReference>
<feature type="region of interest" description="Disordered" evidence="1">
    <location>
        <begin position="500"/>
        <end position="554"/>
    </location>
</feature>
<organism evidence="2 3">
    <name type="scientific">Gordonia insulae</name>
    <dbReference type="NCBI Taxonomy" id="2420509"/>
    <lineage>
        <taxon>Bacteria</taxon>
        <taxon>Bacillati</taxon>
        <taxon>Actinomycetota</taxon>
        <taxon>Actinomycetes</taxon>
        <taxon>Mycobacteriales</taxon>
        <taxon>Gordoniaceae</taxon>
        <taxon>Gordonia</taxon>
    </lineage>
</organism>
<protein>
    <recommendedName>
        <fullName evidence="4">Phage portal protein, SPP1 Gp6-like</fullName>
    </recommendedName>
</protein>
<reference evidence="2 3" key="1">
    <citation type="submission" date="2018-11" db="EMBL/GenBank/DDBJ databases">
        <title>Gordonia insulae sp. nov., isolated from an island soil.</title>
        <authorList>
            <person name="Kim Y.S."/>
            <person name="Kim S.B."/>
        </authorList>
    </citation>
    <scope>NUCLEOTIDE SEQUENCE [LARGE SCALE GENOMIC DNA]</scope>
    <source>
        <strain evidence="2 3">MMS17-SY073</strain>
    </source>
</reference>
<proteinExistence type="predicted"/>
<evidence type="ECO:0000256" key="1">
    <source>
        <dbReference type="SAM" id="MobiDB-lite"/>
    </source>
</evidence>
<dbReference type="InterPro" id="IPR021145">
    <property type="entry name" value="Portal_protein_SPP1_Gp6-like"/>
</dbReference>
<dbReference type="Pfam" id="PF05133">
    <property type="entry name" value="SPP1_portal"/>
    <property type="match status" value="1"/>
</dbReference>
<keyword evidence="3" id="KW-1185">Reference proteome</keyword>